<accession>A0A5N0UWE9</accession>
<feature type="chain" id="PRO_5024456881" description="PpiC domain-containing protein" evidence="1">
    <location>
        <begin position="33"/>
        <end position="319"/>
    </location>
</feature>
<evidence type="ECO:0008006" key="4">
    <source>
        <dbReference type="Google" id="ProtNLM"/>
    </source>
</evidence>
<evidence type="ECO:0000313" key="2">
    <source>
        <dbReference type="EMBL" id="KAA9157086.1"/>
    </source>
</evidence>
<dbReference type="OrthoDB" id="5175106at2"/>
<dbReference type="EMBL" id="VMNW02000044">
    <property type="protein sequence ID" value="KAA9157086.1"/>
    <property type="molecule type" value="Genomic_DNA"/>
</dbReference>
<sequence length="319" mass="33858">MRIMGRPRALVTVLAACLLVAGCGAGPSQVRAAILFSDNEVSTDQVQFLIDKAVQEQPAAQQLSQQHKLDQLGRAIVGQYMLHDAVRRAAQREGLVADENAVSKTLEQDPLAQPVSTTGVDPSQIATQIAYRARDHREVIVDNVLMQELGAKYVSNLSVTFDYTTVTDRDQAVAKANQMAADPGAATRLIQSDAATGKDASFGFKVPAVQSPDLAATVLYGVQPGTVVAFQPSSQYATWVVGVVRARDLSTPQSVDNTSEPTANQLVAIGARLLQPYVDASGAKINPRYGVWDPVAMNVAASEAETTGLVLSTKGSTQP</sequence>
<organism evidence="2 3">
    <name type="scientific">Amycolatopsis acidicola</name>
    <dbReference type="NCBI Taxonomy" id="2596893"/>
    <lineage>
        <taxon>Bacteria</taxon>
        <taxon>Bacillati</taxon>
        <taxon>Actinomycetota</taxon>
        <taxon>Actinomycetes</taxon>
        <taxon>Pseudonocardiales</taxon>
        <taxon>Pseudonocardiaceae</taxon>
        <taxon>Amycolatopsis</taxon>
    </lineage>
</organism>
<proteinExistence type="predicted"/>
<reference evidence="2" key="1">
    <citation type="submission" date="2019-09" db="EMBL/GenBank/DDBJ databases">
        <authorList>
            <person name="Teo W.F.A."/>
            <person name="Duangmal K."/>
        </authorList>
    </citation>
    <scope>NUCLEOTIDE SEQUENCE [LARGE SCALE GENOMIC DNA]</scope>
    <source>
        <strain evidence="2">K81G1</strain>
    </source>
</reference>
<comment type="caution">
    <text evidence="2">The sequence shown here is derived from an EMBL/GenBank/DDBJ whole genome shotgun (WGS) entry which is preliminary data.</text>
</comment>
<feature type="signal peptide" evidence="1">
    <location>
        <begin position="1"/>
        <end position="32"/>
    </location>
</feature>
<gene>
    <name evidence="2" type="ORF">FPZ12_025965</name>
</gene>
<evidence type="ECO:0000256" key="1">
    <source>
        <dbReference type="SAM" id="SignalP"/>
    </source>
</evidence>
<keyword evidence="1" id="KW-0732">Signal</keyword>
<protein>
    <recommendedName>
        <fullName evidence="4">PpiC domain-containing protein</fullName>
    </recommendedName>
</protein>
<dbReference type="PROSITE" id="PS51257">
    <property type="entry name" value="PROKAR_LIPOPROTEIN"/>
    <property type="match status" value="1"/>
</dbReference>
<evidence type="ECO:0000313" key="3">
    <source>
        <dbReference type="Proteomes" id="UP000319769"/>
    </source>
</evidence>
<keyword evidence="3" id="KW-1185">Reference proteome</keyword>
<dbReference type="Proteomes" id="UP000319769">
    <property type="component" value="Unassembled WGS sequence"/>
</dbReference>
<name>A0A5N0UWE9_9PSEU</name>
<dbReference type="AlphaFoldDB" id="A0A5N0UWE9"/>